<dbReference type="InterPro" id="IPR004089">
    <property type="entry name" value="MCPsignal_dom"/>
</dbReference>
<dbReference type="GO" id="GO:0006935">
    <property type="term" value="P:chemotaxis"/>
    <property type="evidence" value="ECO:0007669"/>
    <property type="project" value="InterPro"/>
</dbReference>
<feature type="domain" description="HAMP" evidence="9">
    <location>
        <begin position="214"/>
        <end position="268"/>
    </location>
</feature>
<dbReference type="Pfam" id="PF00672">
    <property type="entry name" value="HAMP"/>
    <property type="match status" value="1"/>
</dbReference>
<evidence type="ECO:0000256" key="7">
    <source>
        <dbReference type="SAM" id="Phobius"/>
    </source>
</evidence>
<dbReference type="PROSITE" id="PS50885">
    <property type="entry name" value="HAMP"/>
    <property type="match status" value="1"/>
</dbReference>
<keyword evidence="7" id="KW-0472">Membrane</keyword>
<feature type="region of interest" description="Disordered" evidence="6">
    <location>
        <begin position="279"/>
        <end position="305"/>
    </location>
</feature>
<evidence type="ECO:0000313" key="10">
    <source>
        <dbReference type="EMBL" id="MBN7799157.1"/>
    </source>
</evidence>
<dbReference type="SMART" id="SM00283">
    <property type="entry name" value="MA"/>
    <property type="match status" value="1"/>
</dbReference>
<dbReference type="Pfam" id="PF00015">
    <property type="entry name" value="MCPsignal"/>
    <property type="match status" value="1"/>
</dbReference>
<comment type="similarity">
    <text evidence="4">Belongs to the methyl-accepting chemotaxis (MCP) protein family.</text>
</comment>
<dbReference type="GO" id="GO:0007165">
    <property type="term" value="P:signal transduction"/>
    <property type="evidence" value="ECO:0007669"/>
    <property type="project" value="UniProtKB-KW"/>
</dbReference>
<dbReference type="CDD" id="cd06225">
    <property type="entry name" value="HAMP"/>
    <property type="match status" value="1"/>
</dbReference>
<dbReference type="FunFam" id="1.10.287.950:FF:000001">
    <property type="entry name" value="Methyl-accepting chemotaxis sensory transducer"/>
    <property type="match status" value="1"/>
</dbReference>
<proteinExistence type="inferred from homology"/>
<dbReference type="InterPro" id="IPR003660">
    <property type="entry name" value="HAMP_dom"/>
</dbReference>
<feature type="domain" description="Methyl-accepting transducer" evidence="8">
    <location>
        <begin position="273"/>
        <end position="502"/>
    </location>
</feature>
<evidence type="ECO:0000256" key="4">
    <source>
        <dbReference type="ARBA" id="ARBA00029447"/>
    </source>
</evidence>
<keyword evidence="2" id="KW-0488">Methylation</keyword>
<keyword evidence="3 5" id="KW-0807">Transducer</keyword>
<evidence type="ECO:0000256" key="3">
    <source>
        <dbReference type="ARBA" id="ARBA00023224"/>
    </source>
</evidence>
<dbReference type="PANTHER" id="PTHR43531">
    <property type="entry name" value="PROTEIN ICFG"/>
    <property type="match status" value="1"/>
</dbReference>
<evidence type="ECO:0000256" key="2">
    <source>
        <dbReference type="ARBA" id="ARBA00022481"/>
    </source>
</evidence>
<dbReference type="InterPro" id="IPR051310">
    <property type="entry name" value="MCP_chemotaxis"/>
</dbReference>
<gene>
    <name evidence="10" type="ORF">JYP50_21340</name>
</gene>
<keyword evidence="7" id="KW-1133">Transmembrane helix</keyword>
<feature type="transmembrane region" description="Helical" evidence="7">
    <location>
        <begin position="12"/>
        <end position="34"/>
    </location>
</feature>
<organism evidence="10 11">
    <name type="scientific">Parahaliea mediterranea</name>
    <dbReference type="NCBI Taxonomy" id="651086"/>
    <lineage>
        <taxon>Bacteria</taxon>
        <taxon>Pseudomonadati</taxon>
        <taxon>Pseudomonadota</taxon>
        <taxon>Gammaproteobacteria</taxon>
        <taxon>Cellvibrionales</taxon>
        <taxon>Halieaceae</taxon>
        <taxon>Parahaliea</taxon>
    </lineage>
</organism>
<evidence type="ECO:0000313" key="11">
    <source>
        <dbReference type="Proteomes" id="UP000664303"/>
    </source>
</evidence>
<evidence type="ECO:0000256" key="5">
    <source>
        <dbReference type="PROSITE-ProRule" id="PRU00284"/>
    </source>
</evidence>
<reference evidence="10" key="1">
    <citation type="submission" date="2021-02" db="EMBL/GenBank/DDBJ databases">
        <title>PHA producing bacteria isolated from coastal sediment in Guangdong, Shenzhen.</title>
        <authorList>
            <person name="Zheng W."/>
            <person name="Yu S."/>
            <person name="Huang Y."/>
        </authorList>
    </citation>
    <scope>NUCLEOTIDE SEQUENCE</scope>
    <source>
        <strain evidence="10">TN14-10</strain>
    </source>
</reference>
<evidence type="ECO:0000259" key="9">
    <source>
        <dbReference type="PROSITE" id="PS50885"/>
    </source>
</evidence>
<accession>A0A939IPK6</accession>
<dbReference type="Gene3D" id="1.10.287.950">
    <property type="entry name" value="Methyl-accepting chemotaxis protein"/>
    <property type="match status" value="1"/>
</dbReference>
<comment type="caution">
    <text evidence="10">The sequence shown here is derived from an EMBL/GenBank/DDBJ whole genome shotgun (WGS) entry which is preliminary data.</text>
</comment>
<dbReference type="CDD" id="cd11386">
    <property type="entry name" value="MCP_signal"/>
    <property type="match status" value="1"/>
</dbReference>
<dbReference type="GO" id="GO:0005886">
    <property type="term" value="C:plasma membrane"/>
    <property type="evidence" value="ECO:0007669"/>
    <property type="project" value="TreeGrafter"/>
</dbReference>
<evidence type="ECO:0000259" key="8">
    <source>
        <dbReference type="PROSITE" id="PS50111"/>
    </source>
</evidence>
<dbReference type="GO" id="GO:0004888">
    <property type="term" value="F:transmembrane signaling receptor activity"/>
    <property type="evidence" value="ECO:0007669"/>
    <property type="project" value="InterPro"/>
</dbReference>
<feature type="transmembrane region" description="Helical" evidence="7">
    <location>
        <begin position="192"/>
        <end position="211"/>
    </location>
</feature>
<protein>
    <submittedName>
        <fullName evidence="10">HAMP domain-containing protein</fullName>
    </submittedName>
</protein>
<sequence>MFAKFNRINIKYGVAFVGVALSLIFIVIVDAMLVNSVRQRMVAFSDVFNVAISEVLNADRDLYQARVAEMAYLQAEPGSAVAVALREDFAENAAQARDRVQLFSQLMVEYPDVVESLEAFDGRYEAWEQATAEVFALREAGDEAAARRQLDGASLSSFEALREIYNQAGESINNKVDELGTATQARIRNQQIWVTGFAVTVGLVAIAIALIGPHLMSRAIREVSGRIRDITEGDGDLTARIHSRRGDEIGELADCFNAFITRMDNTLLSVRESAEKVDVASSEIARSSEELSSRTEQSSANLHETSASMEEITITVRHTTDATGQASSLVGNTVDIARRGSDAMREVESTMGLINDSSVRIKDIITLIDSVAFQTNILALNASVEAARAGEHGRGFAVVAQEVRTLAGRCSEASHEIRDLVEASVGNIRTGADLVVNAGRTMEEIVESIEKVTSVIGEISTGAQEQSKGIGQVNTAVSELDVMTQHNASMVEETSASAEQMHGQAQQLMALLSGFRLSGRELARESARERAADVVTEARPPVTRRGMDRAA</sequence>
<dbReference type="SMART" id="SM00304">
    <property type="entry name" value="HAMP"/>
    <property type="match status" value="1"/>
</dbReference>
<feature type="compositionally biased region" description="Polar residues" evidence="6">
    <location>
        <begin position="294"/>
        <end position="305"/>
    </location>
</feature>
<evidence type="ECO:0000256" key="6">
    <source>
        <dbReference type="SAM" id="MobiDB-lite"/>
    </source>
</evidence>
<evidence type="ECO:0000256" key="1">
    <source>
        <dbReference type="ARBA" id="ARBA00004370"/>
    </source>
</evidence>
<name>A0A939IPK6_9GAMM</name>
<keyword evidence="7" id="KW-0812">Transmembrane</keyword>
<dbReference type="PROSITE" id="PS50111">
    <property type="entry name" value="CHEMOTAXIS_TRANSDUC_2"/>
    <property type="match status" value="1"/>
</dbReference>
<dbReference type="AlphaFoldDB" id="A0A939IPK6"/>
<dbReference type="InterPro" id="IPR004090">
    <property type="entry name" value="Chemotax_Me-accpt_rcpt"/>
</dbReference>
<dbReference type="Proteomes" id="UP000664303">
    <property type="component" value="Unassembled WGS sequence"/>
</dbReference>
<dbReference type="PANTHER" id="PTHR43531:SF14">
    <property type="entry name" value="METHYL-ACCEPTING CHEMOTAXIS PROTEIN I-RELATED"/>
    <property type="match status" value="1"/>
</dbReference>
<keyword evidence="11" id="KW-1185">Reference proteome</keyword>
<dbReference type="EMBL" id="JAFKCZ010000026">
    <property type="protein sequence ID" value="MBN7799157.1"/>
    <property type="molecule type" value="Genomic_DNA"/>
</dbReference>
<dbReference type="PRINTS" id="PR00260">
    <property type="entry name" value="CHEMTRNSDUCR"/>
</dbReference>
<comment type="subcellular location">
    <subcellularLocation>
        <location evidence="1">Membrane</location>
    </subcellularLocation>
</comment>
<dbReference type="RefSeq" id="WP_206562605.1">
    <property type="nucleotide sequence ID" value="NZ_JAFKCZ010000026.1"/>
</dbReference>
<dbReference type="SUPFAM" id="SSF58104">
    <property type="entry name" value="Methyl-accepting chemotaxis protein (MCP) signaling domain"/>
    <property type="match status" value="1"/>
</dbReference>